<accession>A0A067SIY7</accession>
<dbReference type="HOGENOM" id="CLU_1489127_0_0_1"/>
<keyword evidence="2" id="KW-1185">Reference proteome</keyword>
<dbReference type="EMBL" id="KL142420">
    <property type="protein sequence ID" value="KDR66743.1"/>
    <property type="molecule type" value="Genomic_DNA"/>
</dbReference>
<proteinExistence type="predicted"/>
<name>A0A067SIY7_GALM3</name>
<organism evidence="1 2">
    <name type="scientific">Galerina marginata (strain CBS 339.88)</name>
    <dbReference type="NCBI Taxonomy" id="685588"/>
    <lineage>
        <taxon>Eukaryota</taxon>
        <taxon>Fungi</taxon>
        <taxon>Dikarya</taxon>
        <taxon>Basidiomycota</taxon>
        <taxon>Agaricomycotina</taxon>
        <taxon>Agaricomycetes</taxon>
        <taxon>Agaricomycetidae</taxon>
        <taxon>Agaricales</taxon>
        <taxon>Agaricineae</taxon>
        <taxon>Strophariaceae</taxon>
        <taxon>Galerina</taxon>
    </lineage>
</organism>
<sequence length="181" mass="20454">MMHDEQVKFDGCSLQLPVKVVSSSFSSFSSSSPVFFHPSRHSSVLLRLLFFSLTPFLTFLACIPPSRSSAYHTFYSPLLISRPEFSLLPSLYACILPLFRHLLPLSLRPLFSSPHLASPHIPIFNQHLVLFSSSYPLRFSFLSCPFDFQLLLPHLPSSCTFRILSHHDGRPCSAKTNHCNS</sequence>
<evidence type="ECO:0000313" key="2">
    <source>
        <dbReference type="Proteomes" id="UP000027222"/>
    </source>
</evidence>
<reference evidence="2" key="1">
    <citation type="journal article" date="2014" name="Proc. Natl. Acad. Sci. U.S.A.">
        <title>Extensive sampling of basidiomycete genomes demonstrates inadequacy of the white-rot/brown-rot paradigm for wood decay fungi.</title>
        <authorList>
            <person name="Riley R."/>
            <person name="Salamov A.A."/>
            <person name="Brown D.W."/>
            <person name="Nagy L.G."/>
            <person name="Floudas D."/>
            <person name="Held B.W."/>
            <person name="Levasseur A."/>
            <person name="Lombard V."/>
            <person name="Morin E."/>
            <person name="Otillar R."/>
            <person name="Lindquist E.A."/>
            <person name="Sun H."/>
            <person name="LaButti K.M."/>
            <person name="Schmutz J."/>
            <person name="Jabbour D."/>
            <person name="Luo H."/>
            <person name="Baker S.E."/>
            <person name="Pisabarro A.G."/>
            <person name="Walton J.D."/>
            <person name="Blanchette R.A."/>
            <person name="Henrissat B."/>
            <person name="Martin F."/>
            <person name="Cullen D."/>
            <person name="Hibbett D.S."/>
            <person name="Grigoriev I.V."/>
        </authorList>
    </citation>
    <scope>NUCLEOTIDE SEQUENCE [LARGE SCALE GENOMIC DNA]</scope>
    <source>
        <strain evidence="2">CBS 339.88</strain>
    </source>
</reference>
<evidence type="ECO:0000313" key="1">
    <source>
        <dbReference type="EMBL" id="KDR66743.1"/>
    </source>
</evidence>
<protein>
    <submittedName>
        <fullName evidence="1">Uncharacterized protein</fullName>
    </submittedName>
</protein>
<dbReference type="Proteomes" id="UP000027222">
    <property type="component" value="Unassembled WGS sequence"/>
</dbReference>
<gene>
    <name evidence="1" type="ORF">GALMADRAFT_1139389</name>
</gene>
<dbReference type="AlphaFoldDB" id="A0A067SIY7"/>